<feature type="binding site" evidence="5">
    <location>
        <position position="50"/>
    </location>
    <ligand>
        <name>FAD</name>
        <dbReference type="ChEBI" id="CHEBI:57692"/>
    </ligand>
</feature>
<keyword evidence="4 5" id="KW-0503">Monooxygenase</keyword>
<comment type="subunit">
    <text evidence="5">Monomer.</text>
</comment>
<keyword evidence="5" id="KW-0547">Nucleotide-binding</keyword>
<evidence type="ECO:0000256" key="3">
    <source>
        <dbReference type="ARBA" id="ARBA00023002"/>
    </source>
</evidence>
<dbReference type="GO" id="GO:0004497">
    <property type="term" value="F:monooxygenase activity"/>
    <property type="evidence" value="ECO:0007669"/>
    <property type="project" value="UniProtKB-UniRule"/>
</dbReference>
<comment type="catalytic activity">
    <reaction evidence="5">
        <text>a tetracycline + NADPH + O2 + H(+) = an 11a-hydroxytetracycline + NADP(+) + H2O</text>
        <dbReference type="Rhea" id="RHEA:61444"/>
        <dbReference type="ChEBI" id="CHEBI:15377"/>
        <dbReference type="ChEBI" id="CHEBI:15378"/>
        <dbReference type="ChEBI" id="CHEBI:15379"/>
        <dbReference type="ChEBI" id="CHEBI:57783"/>
        <dbReference type="ChEBI" id="CHEBI:58349"/>
        <dbReference type="ChEBI" id="CHEBI:144644"/>
        <dbReference type="ChEBI" id="CHEBI:144645"/>
    </reaction>
</comment>
<reference evidence="8" key="1">
    <citation type="submission" date="2015-01" db="EMBL/GenBank/DDBJ databases">
        <title>Flavisolibacter sp./LCS9/ whole genome sequencing.</title>
        <authorList>
            <person name="Kim M.K."/>
            <person name="Srinivasan S."/>
            <person name="Lee J.-J."/>
        </authorList>
    </citation>
    <scope>NUCLEOTIDE SEQUENCE [LARGE SCALE GENOMIC DNA]</scope>
    <source>
        <strain evidence="8">LCS9</strain>
    </source>
</reference>
<dbReference type="HAMAP" id="MF_00845">
    <property type="entry name" value="TetX_monooxygenase"/>
    <property type="match status" value="1"/>
</dbReference>
<accession>A0A172U2J2</accession>
<feature type="domain" description="FAD-binding" evidence="6">
    <location>
        <begin position="7"/>
        <end position="171"/>
    </location>
</feature>
<evidence type="ECO:0000256" key="1">
    <source>
        <dbReference type="ARBA" id="ARBA00022630"/>
    </source>
</evidence>
<keyword evidence="2 5" id="KW-0274">FAD</keyword>
<keyword evidence="3 5" id="KW-0560">Oxidoreductase</keyword>
<dbReference type="Proteomes" id="UP000077177">
    <property type="component" value="Chromosome"/>
</dbReference>
<dbReference type="GO" id="GO:0046677">
    <property type="term" value="P:response to antibiotic"/>
    <property type="evidence" value="ECO:0007669"/>
    <property type="project" value="InterPro"/>
</dbReference>
<dbReference type="AlphaFoldDB" id="A0A172U2J2"/>
<reference evidence="7 8" key="2">
    <citation type="journal article" date="2016" name="Int. J. Syst. Evol. Microbiol.">
        <title>Flavisolibacter tropicus sp. nov., isolated from tropical soil.</title>
        <authorList>
            <person name="Lee J.J."/>
            <person name="Kang M.S."/>
            <person name="Kim G.S."/>
            <person name="Lee C.S."/>
            <person name="Lim S."/>
            <person name="Lee J."/>
            <person name="Roh S.H."/>
            <person name="Kang H."/>
            <person name="Ha J.M."/>
            <person name="Bae S."/>
            <person name="Jung H.Y."/>
            <person name="Kim M.K."/>
        </authorList>
    </citation>
    <scope>NUCLEOTIDE SEQUENCE [LARGE SCALE GENOMIC DNA]</scope>
    <source>
        <strain evidence="7 8">LCS9</strain>
    </source>
</reference>
<sequence>MLIQDKKIAIVGGGPGGLTLARLLQLKGADVKVYERDYTKDVRVQGATLDLHEESGLEALRRAGLIAAFYANHRPNAGRLRILDKQANIHLDDHTLENAYAEDRPEIDRAPLRTILLESLQPDTVIWNSQFASMQLQEDGWQLHFKNGTAAYADIVIAADGANSRLRPYITSIQPIYSGITIVEGNVYDAEKNAPVLWQLVNGGKLFAFGDKQSLILSAKGEGSISFYTGCLVEENWVEQSGIDFNNKQQVFAWFKEAFGSWDPIWQELFDSNDIWFIPRPQYHFPLDQHWTALPNLTMLGDAAHRMPPYAGEGVNMAMQDAFELAECLTTTAFENSQTAIAHFEKQMLKRASAVTQFTLDNTALLHSNDAIAKMLAIMSGQ</sequence>
<comment type="cofactor">
    <cofactor evidence="5">
        <name>FAD</name>
        <dbReference type="ChEBI" id="CHEBI:57692"/>
    </cofactor>
</comment>
<dbReference type="PANTHER" id="PTHR46972">
    <property type="entry name" value="MONOOXYGENASE ASQM-RELATED"/>
    <property type="match status" value="1"/>
</dbReference>
<dbReference type="EMBL" id="CP011390">
    <property type="protein sequence ID" value="ANE53545.1"/>
    <property type="molecule type" value="Genomic_DNA"/>
</dbReference>
<dbReference type="OrthoDB" id="9782160at2"/>
<keyword evidence="1 5" id="KW-0285">Flavoprotein</keyword>
<comment type="domain">
    <text evidence="5">Consists of an N-terminal FAD-binding domain with a Rossman fold and a C-terminal substrate-binding domain.</text>
</comment>
<evidence type="ECO:0000256" key="5">
    <source>
        <dbReference type="HAMAP-Rule" id="MF_00845"/>
    </source>
</evidence>
<dbReference type="PRINTS" id="PR00420">
    <property type="entry name" value="RNGMNOXGNASE"/>
</dbReference>
<dbReference type="EC" id="1.14.13.-" evidence="5"/>
<comment type="similarity">
    <text evidence="5">Belongs to the aromatic-ring hydroxylase family. TetX subfamily.</text>
</comment>
<name>A0A172U2J2_9BACT</name>
<feature type="binding site" evidence="5">
    <location>
        <position position="109"/>
    </location>
    <ligand>
        <name>FAD</name>
        <dbReference type="ChEBI" id="CHEBI:57692"/>
    </ligand>
</feature>
<keyword evidence="5" id="KW-0963">Cytoplasm</keyword>
<evidence type="ECO:0000313" key="8">
    <source>
        <dbReference type="Proteomes" id="UP000077177"/>
    </source>
</evidence>
<organism evidence="7 8">
    <name type="scientific">Flavisolibacter tropicus</name>
    <dbReference type="NCBI Taxonomy" id="1492898"/>
    <lineage>
        <taxon>Bacteria</taxon>
        <taxon>Pseudomonadati</taxon>
        <taxon>Bacteroidota</taxon>
        <taxon>Chitinophagia</taxon>
        <taxon>Chitinophagales</taxon>
        <taxon>Chitinophagaceae</taxon>
        <taxon>Flavisolibacter</taxon>
    </lineage>
</organism>
<dbReference type="KEGG" id="fla:SY85_16310"/>
<gene>
    <name evidence="7" type="ORF">SY85_16310</name>
</gene>
<dbReference type="GO" id="GO:0071949">
    <property type="term" value="F:FAD binding"/>
    <property type="evidence" value="ECO:0007669"/>
    <property type="project" value="InterPro"/>
</dbReference>
<dbReference type="STRING" id="1492898.SY85_16310"/>
<feature type="binding site" evidence="5">
    <location>
        <position position="302"/>
    </location>
    <ligand>
        <name>FAD</name>
        <dbReference type="ChEBI" id="CHEBI:57692"/>
    </ligand>
</feature>
<feature type="domain" description="FAD-binding" evidence="6">
    <location>
        <begin position="298"/>
        <end position="359"/>
    </location>
</feature>
<dbReference type="PATRIC" id="fig|1492898.3.peg.3544"/>
<keyword evidence="5" id="KW-0521">NADP</keyword>
<evidence type="ECO:0000256" key="4">
    <source>
        <dbReference type="ARBA" id="ARBA00023033"/>
    </source>
</evidence>
<proteinExistence type="inferred from homology"/>
<protein>
    <recommendedName>
        <fullName evidence="5">Flavin-dependent monooxygenase</fullName>
    </recommendedName>
    <alternativeName>
        <fullName evidence="5">TetX monooxygenase</fullName>
        <shortName evidence="5">TetX</shortName>
        <ecNumber evidence="5">1.14.13.-</ecNumber>
    </alternativeName>
</protein>
<feature type="binding site" evidence="5">
    <location>
        <position position="43"/>
    </location>
    <ligand>
        <name>NADPH</name>
        <dbReference type="ChEBI" id="CHEBI:57783"/>
    </ligand>
</feature>
<dbReference type="InterPro" id="IPR002938">
    <property type="entry name" value="FAD-bd"/>
</dbReference>
<comment type="subcellular location">
    <subcellularLocation>
        <location evidence="5">Cytoplasm</location>
    </subcellularLocation>
</comment>
<dbReference type="PANTHER" id="PTHR46972:SF1">
    <property type="entry name" value="FAD DEPENDENT OXIDOREDUCTASE DOMAIN-CONTAINING PROTEIN"/>
    <property type="match status" value="1"/>
</dbReference>
<evidence type="ECO:0000256" key="2">
    <source>
        <dbReference type="ARBA" id="ARBA00022827"/>
    </source>
</evidence>
<dbReference type="GO" id="GO:0005737">
    <property type="term" value="C:cytoplasm"/>
    <property type="evidence" value="ECO:0007669"/>
    <property type="project" value="UniProtKB-SubCell"/>
</dbReference>
<dbReference type="Pfam" id="PF01494">
    <property type="entry name" value="FAD_binding_3"/>
    <property type="match status" value="2"/>
</dbReference>
<dbReference type="Gene3D" id="3.50.50.60">
    <property type="entry name" value="FAD/NAD(P)-binding domain"/>
    <property type="match status" value="1"/>
</dbReference>
<dbReference type="InterPro" id="IPR036188">
    <property type="entry name" value="FAD/NAD-bd_sf"/>
</dbReference>
<dbReference type="SUPFAM" id="SSF51905">
    <property type="entry name" value="FAD/NAD(P)-binding domain"/>
    <property type="match status" value="1"/>
</dbReference>
<comment type="function">
    <text evidence="5">An FAD-requiring monooxygenase active on some tetracycline antibiotic derivatives, which leads to their inactivation. Hydroxylates carbon 11a of tetracycline and some analogs.</text>
</comment>
<keyword evidence="8" id="KW-1185">Reference proteome</keyword>
<evidence type="ECO:0000259" key="6">
    <source>
        <dbReference type="Pfam" id="PF01494"/>
    </source>
</evidence>
<dbReference type="InterPro" id="IPR043683">
    <property type="entry name" value="TetX_monooxygenase"/>
</dbReference>
<evidence type="ECO:0000313" key="7">
    <source>
        <dbReference type="EMBL" id="ANE53545.1"/>
    </source>
</evidence>